<dbReference type="InterPro" id="IPR036271">
    <property type="entry name" value="Tet_transcr_reg_TetR-rel_C_sf"/>
</dbReference>
<dbReference type="Pfam" id="PF00440">
    <property type="entry name" value="TetR_N"/>
    <property type="match status" value="1"/>
</dbReference>
<dbReference type="Gene3D" id="1.10.357.10">
    <property type="entry name" value="Tetracycline Repressor, domain 2"/>
    <property type="match status" value="1"/>
</dbReference>
<name>A0A3N2DQ03_9GAMM</name>
<dbReference type="InterPro" id="IPR009057">
    <property type="entry name" value="Homeodomain-like_sf"/>
</dbReference>
<feature type="DNA-binding region" description="H-T-H motif" evidence="5">
    <location>
        <begin position="31"/>
        <end position="50"/>
    </location>
</feature>
<sequence>MPKIVDHDLRRNEIAAVTLRVIQRAGVDGATFRSTAEEGGFSRGVVPHYFRDKEQLISFVFDWVANNLIQDILNKAEQITSALAKLRLSLISLLSEDNNDSASIVYMSFWSQAVKNSKLQQQHRLNYLQWRGLVKGYMQEAVHAGDICNDININDESDILISAVDGLCIATMLEHEQFPYQRAEALIDSMLARLLTKHN</sequence>
<keyword evidence="3 5" id="KW-0238">DNA-binding</keyword>
<dbReference type="SUPFAM" id="SSF46689">
    <property type="entry name" value="Homeodomain-like"/>
    <property type="match status" value="1"/>
</dbReference>
<gene>
    <name evidence="7" type="ORF">EDC56_2309</name>
</gene>
<evidence type="ECO:0000256" key="4">
    <source>
        <dbReference type="ARBA" id="ARBA00023163"/>
    </source>
</evidence>
<keyword evidence="4" id="KW-0804">Transcription</keyword>
<evidence type="ECO:0000259" key="6">
    <source>
        <dbReference type="PROSITE" id="PS50977"/>
    </source>
</evidence>
<dbReference type="OrthoDB" id="7618612at2"/>
<dbReference type="Proteomes" id="UP000275394">
    <property type="component" value="Unassembled WGS sequence"/>
</dbReference>
<evidence type="ECO:0000313" key="7">
    <source>
        <dbReference type="EMBL" id="ROS01860.1"/>
    </source>
</evidence>
<dbReference type="Pfam" id="PF13977">
    <property type="entry name" value="TetR_C_6"/>
    <property type="match status" value="1"/>
</dbReference>
<comment type="caution">
    <text evidence="7">The sequence shown here is derived from an EMBL/GenBank/DDBJ whole genome shotgun (WGS) entry which is preliminary data.</text>
</comment>
<keyword evidence="2" id="KW-0805">Transcription regulation</keyword>
<dbReference type="GO" id="GO:0003677">
    <property type="term" value="F:DNA binding"/>
    <property type="evidence" value="ECO:0007669"/>
    <property type="project" value="UniProtKB-UniRule"/>
</dbReference>
<evidence type="ECO:0000256" key="1">
    <source>
        <dbReference type="ARBA" id="ARBA00022491"/>
    </source>
</evidence>
<dbReference type="InterPro" id="IPR001647">
    <property type="entry name" value="HTH_TetR"/>
</dbReference>
<dbReference type="AlphaFoldDB" id="A0A3N2DQ03"/>
<dbReference type="InterPro" id="IPR039538">
    <property type="entry name" value="BetI_C"/>
</dbReference>
<evidence type="ECO:0000256" key="2">
    <source>
        <dbReference type="ARBA" id="ARBA00023015"/>
    </source>
</evidence>
<dbReference type="EMBL" id="RKHR01000004">
    <property type="protein sequence ID" value="ROS01860.1"/>
    <property type="molecule type" value="Genomic_DNA"/>
</dbReference>
<keyword evidence="8" id="KW-1185">Reference proteome</keyword>
<dbReference type="RefSeq" id="WP_123712615.1">
    <property type="nucleotide sequence ID" value="NZ_RKHR01000004.1"/>
</dbReference>
<reference evidence="7 8" key="1">
    <citation type="submission" date="2018-11" db="EMBL/GenBank/DDBJ databases">
        <title>Genomic Encyclopedia of Type Strains, Phase IV (KMG-IV): sequencing the most valuable type-strain genomes for metagenomic binning, comparative biology and taxonomic classification.</title>
        <authorList>
            <person name="Goeker M."/>
        </authorList>
    </citation>
    <scope>NUCLEOTIDE SEQUENCE [LARGE SCALE GENOMIC DNA]</scope>
    <source>
        <strain evidence="7 8">DSM 100316</strain>
    </source>
</reference>
<feature type="domain" description="HTH tetR-type" evidence="6">
    <location>
        <begin position="8"/>
        <end position="68"/>
    </location>
</feature>
<dbReference type="PROSITE" id="PS50977">
    <property type="entry name" value="HTH_TETR_2"/>
    <property type="match status" value="1"/>
</dbReference>
<evidence type="ECO:0000313" key="8">
    <source>
        <dbReference type="Proteomes" id="UP000275394"/>
    </source>
</evidence>
<organism evidence="7 8">
    <name type="scientific">Sinobacterium caligoides</name>
    <dbReference type="NCBI Taxonomy" id="933926"/>
    <lineage>
        <taxon>Bacteria</taxon>
        <taxon>Pseudomonadati</taxon>
        <taxon>Pseudomonadota</taxon>
        <taxon>Gammaproteobacteria</taxon>
        <taxon>Cellvibrionales</taxon>
        <taxon>Spongiibacteraceae</taxon>
        <taxon>Sinobacterium</taxon>
    </lineage>
</organism>
<evidence type="ECO:0000256" key="5">
    <source>
        <dbReference type="PROSITE-ProRule" id="PRU00335"/>
    </source>
</evidence>
<keyword evidence="1" id="KW-0678">Repressor</keyword>
<protein>
    <submittedName>
        <fullName evidence="7">TetR family transcriptional regulator</fullName>
    </submittedName>
</protein>
<accession>A0A3N2DQ03</accession>
<dbReference type="SUPFAM" id="SSF48498">
    <property type="entry name" value="Tetracyclin repressor-like, C-terminal domain"/>
    <property type="match status" value="1"/>
</dbReference>
<evidence type="ECO:0000256" key="3">
    <source>
        <dbReference type="ARBA" id="ARBA00023125"/>
    </source>
</evidence>
<proteinExistence type="predicted"/>